<dbReference type="InterPro" id="IPR017850">
    <property type="entry name" value="Alkaline_phosphatase_core_sf"/>
</dbReference>
<dbReference type="Pfam" id="PF00884">
    <property type="entry name" value="Sulfatase"/>
    <property type="match status" value="1"/>
</dbReference>
<dbReference type="SUPFAM" id="SSF53649">
    <property type="entry name" value="Alkaline phosphatase-like"/>
    <property type="match status" value="1"/>
</dbReference>
<reference evidence="2" key="1">
    <citation type="journal article" date="2014" name="Front. Microbiol.">
        <title>High frequency of phylogenetically diverse reductive dehalogenase-homologous genes in deep subseafloor sedimentary metagenomes.</title>
        <authorList>
            <person name="Kawai M."/>
            <person name="Futagami T."/>
            <person name="Toyoda A."/>
            <person name="Takaki Y."/>
            <person name="Nishi S."/>
            <person name="Hori S."/>
            <person name="Arai W."/>
            <person name="Tsubouchi T."/>
            <person name="Morono Y."/>
            <person name="Uchiyama I."/>
            <person name="Ito T."/>
            <person name="Fujiyama A."/>
            <person name="Inagaki F."/>
            <person name="Takami H."/>
        </authorList>
    </citation>
    <scope>NUCLEOTIDE SEQUENCE</scope>
    <source>
        <strain evidence="2">Expedition CK06-06</strain>
    </source>
</reference>
<organism evidence="2">
    <name type="scientific">marine sediment metagenome</name>
    <dbReference type="NCBI Taxonomy" id="412755"/>
    <lineage>
        <taxon>unclassified sequences</taxon>
        <taxon>metagenomes</taxon>
        <taxon>ecological metagenomes</taxon>
    </lineage>
</organism>
<name>X1CES6_9ZZZZ</name>
<dbReference type="AlphaFoldDB" id="X1CES6"/>
<dbReference type="GO" id="GO:0015024">
    <property type="term" value="F:glucuronate-2-sulfatase activity"/>
    <property type="evidence" value="ECO:0007669"/>
    <property type="project" value="TreeGrafter"/>
</dbReference>
<dbReference type="PANTHER" id="PTHR46615">
    <property type="entry name" value="ARYLSULFATASE K"/>
    <property type="match status" value="1"/>
</dbReference>
<feature type="domain" description="Sulfatase N-terminal" evidence="1">
    <location>
        <begin position="49"/>
        <end position="118"/>
    </location>
</feature>
<dbReference type="InterPro" id="IPR051849">
    <property type="entry name" value="GAG-degrading_sulfatase"/>
</dbReference>
<dbReference type="PANTHER" id="PTHR46615:SF1">
    <property type="entry name" value="ARYLSULFATASE K"/>
    <property type="match status" value="1"/>
</dbReference>
<comment type="caution">
    <text evidence="2">The sequence shown here is derived from an EMBL/GenBank/DDBJ whole genome shotgun (WGS) entry which is preliminary data.</text>
</comment>
<evidence type="ECO:0000313" key="2">
    <source>
        <dbReference type="EMBL" id="GAH06821.1"/>
    </source>
</evidence>
<dbReference type="InterPro" id="IPR000917">
    <property type="entry name" value="Sulfatase_N"/>
</dbReference>
<dbReference type="EMBL" id="BART01036011">
    <property type="protein sequence ID" value="GAH06821.1"/>
    <property type="molecule type" value="Genomic_DNA"/>
</dbReference>
<accession>X1CES6</accession>
<dbReference type="Gene3D" id="3.40.720.10">
    <property type="entry name" value="Alkaline Phosphatase, subunit A"/>
    <property type="match status" value="1"/>
</dbReference>
<feature type="non-terminal residue" evidence="2">
    <location>
        <position position="1"/>
    </location>
</feature>
<protein>
    <recommendedName>
        <fullName evidence="1">Sulfatase N-terminal domain-containing protein</fullName>
    </recommendedName>
</protein>
<sequence length="173" mass="20331">AFKKVRIKGVIQKNLKVYYAKTLRDIEQWELDYWQQAAGLYNILSWIPKSKAIVIVTSDHGEGFYEYYNDFTHAGCHMTEAIAHVPLLIHWPGMERKRISQFTRDIDVPATILDMAGINGMKKKLDGISLIPLIKKKKIYKSILTDHYVHRSDELWRYFFSPTRKVLEFVKKL</sequence>
<gene>
    <name evidence="2" type="ORF">S01H4_60911</name>
</gene>
<evidence type="ECO:0000259" key="1">
    <source>
        <dbReference type="Pfam" id="PF00884"/>
    </source>
</evidence>
<dbReference type="GO" id="GO:0004065">
    <property type="term" value="F:arylsulfatase activity"/>
    <property type="evidence" value="ECO:0007669"/>
    <property type="project" value="TreeGrafter"/>
</dbReference>
<proteinExistence type="predicted"/>